<dbReference type="InterPro" id="IPR037066">
    <property type="entry name" value="Plug_dom_sf"/>
</dbReference>
<evidence type="ECO:0000313" key="19">
    <source>
        <dbReference type="Proteomes" id="UP001229955"/>
    </source>
</evidence>
<dbReference type="Pfam" id="PF00593">
    <property type="entry name" value="TonB_dep_Rec_b-barrel"/>
    <property type="match status" value="1"/>
</dbReference>
<dbReference type="InterPro" id="IPR036942">
    <property type="entry name" value="Beta-barrel_TonB_sf"/>
</dbReference>
<dbReference type="InterPro" id="IPR000531">
    <property type="entry name" value="Beta-barrel_TonB"/>
</dbReference>
<accession>A0AA49K029</accession>
<evidence type="ECO:0000256" key="13">
    <source>
        <dbReference type="RuleBase" id="RU003357"/>
    </source>
</evidence>
<keyword evidence="6 14" id="KW-0732">Signal</keyword>
<gene>
    <name evidence="17" type="ORF">Strain138_001106</name>
    <name evidence="18" type="ORF">Strain318_001106</name>
</gene>
<evidence type="ECO:0000313" key="17">
    <source>
        <dbReference type="EMBL" id="WKW11838.1"/>
    </source>
</evidence>
<evidence type="ECO:0000256" key="1">
    <source>
        <dbReference type="ARBA" id="ARBA00004571"/>
    </source>
</evidence>
<comment type="subcellular location">
    <subcellularLocation>
        <location evidence="1 12">Cell outer membrane</location>
        <topology evidence="1 12">Multi-pass membrane protein</topology>
    </subcellularLocation>
</comment>
<keyword evidence="19" id="KW-1185">Reference proteome</keyword>
<dbReference type="RefSeq" id="WP_367887524.1">
    <property type="nucleotide sequence ID" value="NZ_CP130612.1"/>
</dbReference>
<dbReference type="GO" id="GO:0009279">
    <property type="term" value="C:cell outer membrane"/>
    <property type="evidence" value="ECO:0007669"/>
    <property type="project" value="UniProtKB-SubCell"/>
</dbReference>
<keyword evidence="8" id="KW-0406">Ion transport</keyword>
<dbReference type="Gene3D" id="2.40.170.20">
    <property type="entry name" value="TonB-dependent receptor, beta-barrel domain"/>
    <property type="match status" value="1"/>
</dbReference>
<dbReference type="InterPro" id="IPR012910">
    <property type="entry name" value="Plug_dom"/>
</dbReference>
<dbReference type="Gene3D" id="2.170.130.10">
    <property type="entry name" value="TonB-dependent receptor, plug domain"/>
    <property type="match status" value="1"/>
</dbReference>
<protein>
    <submittedName>
        <fullName evidence="18">TonB-dependent receptor</fullName>
    </submittedName>
</protein>
<keyword evidence="4" id="KW-0410">Iron transport</keyword>
<evidence type="ECO:0000256" key="5">
    <source>
        <dbReference type="ARBA" id="ARBA00022692"/>
    </source>
</evidence>
<evidence type="ECO:0000256" key="10">
    <source>
        <dbReference type="ARBA" id="ARBA00023136"/>
    </source>
</evidence>
<keyword evidence="5 12" id="KW-0812">Transmembrane</keyword>
<evidence type="ECO:0000256" key="2">
    <source>
        <dbReference type="ARBA" id="ARBA00022448"/>
    </source>
</evidence>
<evidence type="ECO:0000313" key="18">
    <source>
        <dbReference type="EMBL" id="WKW14748.1"/>
    </source>
</evidence>
<dbReference type="SUPFAM" id="SSF56935">
    <property type="entry name" value="Porins"/>
    <property type="match status" value="1"/>
</dbReference>
<evidence type="ECO:0000256" key="9">
    <source>
        <dbReference type="ARBA" id="ARBA00023077"/>
    </source>
</evidence>
<dbReference type="PANTHER" id="PTHR32552:SF68">
    <property type="entry name" value="FERRICHROME OUTER MEMBRANE TRANSPORTER_PHAGE RECEPTOR"/>
    <property type="match status" value="1"/>
</dbReference>
<evidence type="ECO:0000256" key="12">
    <source>
        <dbReference type="PROSITE-ProRule" id="PRU01360"/>
    </source>
</evidence>
<dbReference type="EMBL" id="CP130612">
    <property type="protein sequence ID" value="WKW11838.1"/>
    <property type="molecule type" value="Genomic_DNA"/>
</dbReference>
<keyword evidence="3 12" id="KW-1134">Transmembrane beta strand</keyword>
<dbReference type="Pfam" id="PF07715">
    <property type="entry name" value="Plug"/>
    <property type="match status" value="1"/>
</dbReference>
<reference evidence="18" key="1">
    <citation type="submission" date="2023-07" db="EMBL/GenBank/DDBJ databases">
        <authorList>
            <person name="Haufschild T."/>
            <person name="Kallscheuer N."/>
            <person name="Hammer J."/>
            <person name="Kohn T."/>
            <person name="Kabuu M."/>
            <person name="Jogler M."/>
            <person name="Wohfarth N."/>
            <person name="Heuer A."/>
            <person name="Rohde M."/>
            <person name="van Teeseling M.C.F."/>
            <person name="Jogler C."/>
        </authorList>
    </citation>
    <scope>NUCLEOTIDE SEQUENCE</scope>
    <source>
        <strain evidence="17">Strain 138</strain>
        <strain evidence="18">Strain 318</strain>
    </source>
</reference>
<keyword evidence="9 13" id="KW-0798">TonB box</keyword>
<evidence type="ECO:0000259" key="16">
    <source>
        <dbReference type="Pfam" id="PF07715"/>
    </source>
</evidence>
<evidence type="ECO:0000256" key="6">
    <source>
        <dbReference type="ARBA" id="ARBA00022729"/>
    </source>
</evidence>
<evidence type="ECO:0000256" key="11">
    <source>
        <dbReference type="ARBA" id="ARBA00023237"/>
    </source>
</evidence>
<evidence type="ECO:0000256" key="14">
    <source>
        <dbReference type="SAM" id="SignalP"/>
    </source>
</evidence>
<keyword evidence="11 12" id="KW-0998">Cell outer membrane</keyword>
<evidence type="ECO:0000259" key="15">
    <source>
        <dbReference type="Pfam" id="PF00593"/>
    </source>
</evidence>
<organism evidence="18 19">
    <name type="scientific">Pseudogemmatithrix spongiicola</name>
    <dbReference type="NCBI Taxonomy" id="3062599"/>
    <lineage>
        <taxon>Bacteria</taxon>
        <taxon>Pseudomonadati</taxon>
        <taxon>Gemmatimonadota</taxon>
        <taxon>Gemmatimonadia</taxon>
        <taxon>Gemmatimonadales</taxon>
        <taxon>Gemmatimonadaceae</taxon>
        <taxon>Pseudogemmatithrix</taxon>
    </lineage>
</organism>
<name>A0AA49K029_9BACT</name>
<evidence type="ECO:0000256" key="3">
    <source>
        <dbReference type="ARBA" id="ARBA00022452"/>
    </source>
</evidence>
<feature type="signal peptide" evidence="14">
    <location>
        <begin position="1"/>
        <end position="21"/>
    </location>
</feature>
<evidence type="ECO:0000256" key="8">
    <source>
        <dbReference type="ARBA" id="ARBA00023065"/>
    </source>
</evidence>
<dbReference type="Proteomes" id="UP001229955">
    <property type="component" value="Chromosome"/>
</dbReference>
<evidence type="ECO:0000256" key="4">
    <source>
        <dbReference type="ARBA" id="ARBA00022496"/>
    </source>
</evidence>
<dbReference type="InterPro" id="IPR039426">
    <property type="entry name" value="TonB-dep_rcpt-like"/>
</dbReference>
<dbReference type="PROSITE" id="PS52016">
    <property type="entry name" value="TONB_DEPENDENT_REC_3"/>
    <property type="match status" value="1"/>
</dbReference>
<dbReference type="PANTHER" id="PTHR32552">
    <property type="entry name" value="FERRICHROME IRON RECEPTOR-RELATED"/>
    <property type="match status" value="1"/>
</dbReference>
<keyword evidence="18" id="KW-0675">Receptor</keyword>
<accession>A0AA49JUF1</accession>
<comment type="similarity">
    <text evidence="12 13">Belongs to the TonB-dependent receptor family.</text>
</comment>
<dbReference type="GO" id="GO:0015344">
    <property type="term" value="F:siderophore uptake transmembrane transporter activity"/>
    <property type="evidence" value="ECO:0007669"/>
    <property type="project" value="TreeGrafter"/>
</dbReference>
<feature type="domain" description="TonB-dependent receptor plug" evidence="16">
    <location>
        <begin position="51"/>
        <end position="156"/>
    </location>
</feature>
<proteinExistence type="inferred from homology"/>
<feature type="domain" description="TonB-dependent receptor-like beta-barrel" evidence="15">
    <location>
        <begin position="246"/>
        <end position="650"/>
    </location>
</feature>
<feature type="chain" id="PRO_5041421143" evidence="14">
    <location>
        <begin position="22"/>
        <end position="684"/>
    </location>
</feature>
<keyword evidence="10 12" id="KW-0472">Membrane</keyword>
<keyword evidence="7" id="KW-0408">Iron</keyword>
<dbReference type="KEGG" id="pspc:Strain318_001106"/>
<dbReference type="EMBL" id="CP130613">
    <property type="protein sequence ID" value="WKW14748.1"/>
    <property type="molecule type" value="Genomic_DNA"/>
</dbReference>
<sequence length="684" mass="74067">MFRSAVVPAVTFLLAALPLGAQQTPGRDSSAARDTLETFVVRAVRAGGAAATSQTLLDRKTIERSYVGQDAPLALLGATGITAASDAGTFSGYSSIRLRGVDQTRLSISVDGVPLNDPEDQVLYFSNVPDFMNSMHSVRVQRGVGSSAFGTAAFAGSLDFESLPLLATPKFRELQVTGGSWGTRRTSLEAASGPVGAAGRLAAYARLSAQETDGFREHSGNRAASGFVSLGWFGDRDALKFTGFAGRSRMQLAYYAPSEAELAVNPRANPMGEDERDNFRQEMLSLQYTRVLRPGLTLTTTGYRNSAGGWYDVNVGDPTLWRFNLDHVWYGALSTLQWAGERSTLTAGAHVSDYARDHFLNVTPDYRSRVYDNTGHKQEQSAFVKGSITRGRVDWHADLQLRRAAFRYAASAGTTFGEPSVDWLFVNPKIGVTWRLQPSVELFASLGQASREPTRSDMFAGADDLDDAAAAELLPLTRVKPERLTDLELGARARRGRLQASVNAFAMQFRNEIAAIGQVAVTGSQIRKNVPRSSRVGVEAELGWQAHETLLLTGNATWMRARIAEYTDEASGTTFRDVPPVLTPALIANAQAAWTPRRDLELSLSARHVAESQLANDGNAALVTPAFTLADLGAAYTLRGTTLRLQVQNLFDATAYAAGYTDGSVRYFFPVAARTVMATVSLRF</sequence>
<evidence type="ECO:0000256" key="7">
    <source>
        <dbReference type="ARBA" id="ARBA00023004"/>
    </source>
</evidence>
<keyword evidence="2 12" id="KW-0813">Transport</keyword>
<dbReference type="AlphaFoldDB" id="A0AA49K029"/>